<dbReference type="CDD" id="cd00229">
    <property type="entry name" value="SGNH_hydrolase"/>
    <property type="match status" value="1"/>
</dbReference>
<accession>A0A075HNB1</accession>
<feature type="transmembrane region" description="Helical" evidence="1">
    <location>
        <begin position="12"/>
        <end position="32"/>
    </location>
</feature>
<protein>
    <submittedName>
        <fullName evidence="2">GDSL family lipase</fullName>
    </submittedName>
</protein>
<keyword evidence="1" id="KW-0812">Transmembrane</keyword>
<sequence length="369" mass="41827">MSVQVSYKKQFVLGFLLIIILIGVIEISVRVYEATLPECTWINSDVFENNQTSKKICQDLKKIQYQYLGNYLLLEPKQDDLTFTTSSHGFRGPEFEIEKEPGTYRIFIVGGSAVMGVGASSDEATIAGFLQKSYDESDLNGKIEVINAGVSGAVVFEETDMIKEYLLQFEPDVIIGYDGGNDARTRSFDELPYFKNNQLFGIFKMSDLTIYRTPFVLNDFLNDFLSRSYHQAADDNSEINVMVAENWKNRWLDICKLGNENSFSTIVAVQPTLVTSSKHLSNDESKYVKGTSWESTTRNILETMGDFLPEMNKSCAQTADLTNVFDSYSEPLYFDDIHVTDKGNKIVAERLFEISYPILKNKIKHGINE</sequence>
<name>A0A075HNB1_9ARCH</name>
<dbReference type="Gene3D" id="3.40.50.1110">
    <property type="entry name" value="SGNH hydrolase"/>
    <property type="match status" value="1"/>
</dbReference>
<dbReference type="InterPro" id="IPR036514">
    <property type="entry name" value="SGNH_hydro_sf"/>
</dbReference>
<evidence type="ECO:0000256" key="1">
    <source>
        <dbReference type="SAM" id="Phobius"/>
    </source>
</evidence>
<dbReference type="PANTHER" id="PTHR30383:SF5">
    <property type="entry name" value="SGNH HYDROLASE-TYPE ESTERASE DOMAIN-CONTAINING PROTEIN"/>
    <property type="match status" value="1"/>
</dbReference>
<dbReference type="SUPFAM" id="SSF52266">
    <property type="entry name" value="SGNH hydrolase"/>
    <property type="match status" value="1"/>
</dbReference>
<proteinExistence type="predicted"/>
<dbReference type="EMBL" id="KF901064">
    <property type="protein sequence ID" value="AIF16775.1"/>
    <property type="molecule type" value="Genomic_DNA"/>
</dbReference>
<evidence type="ECO:0000313" key="2">
    <source>
        <dbReference type="EMBL" id="AIF16775.1"/>
    </source>
</evidence>
<dbReference type="AlphaFoldDB" id="A0A075HNB1"/>
<keyword evidence="1" id="KW-0472">Membrane</keyword>
<dbReference type="InterPro" id="IPR051532">
    <property type="entry name" value="Ester_Hydrolysis_Enzymes"/>
</dbReference>
<reference evidence="2" key="1">
    <citation type="journal article" date="2014" name="Genome Biol. Evol.">
        <title>Pangenome evidence for extensive interdomain horizontal transfer affecting lineage core and shell genes in uncultured planktonic thaumarchaeota and euryarchaeota.</title>
        <authorList>
            <person name="Deschamps P."/>
            <person name="Zivanovic Y."/>
            <person name="Moreira D."/>
            <person name="Rodriguez-Valera F."/>
            <person name="Lopez-Garcia P."/>
        </authorList>
    </citation>
    <scope>NUCLEOTIDE SEQUENCE</scope>
</reference>
<dbReference type="GO" id="GO:0004622">
    <property type="term" value="F:phosphatidylcholine lysophospholipase activity"/>
    <property type="evidence" value="ECO:0007669"/>
    <property type="project" value="TreeGrafter"/>
</dbReference>
<organism evidence="2">
    <name type="scientific">uncultured marine thaumarchaeote KM3_74_H09</name>
    <dbReference type="NCBI Taxonomy" id="1456276"/>
    <lineage>
        <taxon>Archaea</taxon>
        <taxon>Nitrososphaerota</taxon>
        <taxon>environmental samples</taxon>
    </lineage>
</organism>
<keyword evidence="1" id="KW-1133">Transmembrane helix</keyword>
<dbReference type="PANTHER" id="PTHR30383">
    <property type="entry name" value="THIOESTERASE 1/PROTEASE 1/LYSOPHOSPHOLIPASE L1"/>
    <property type="match status" value="1"/>
</dbReference>